<evidence type="ECO:0000313" key="8">
    <source>
        <dbReference type="EMBL" id="KAF2754804.1"/>
    </source>
</evidence>
<keyword evidence="4 6" id="KW-0479">Metal-binding</keyword>
<evidence type="ECO:0000313" key="9">
    <source>
        <dbReference type="Proteomes" id="UP000799437"/>
    </source>
</evidence>
<organism evidence="8 9">
    <name type="scientific">Pseudovirgaria hyperparasitica</name>
    <dbReference type="NCBI Taxonomy" id="470096"/>
    <lineage>
        <taxon>Eukaryota</taxon>
        <taxon>Fungi</taxon>
        <taxon>Dikarya</taxon>
        <taxon>Ascomycota</taxon>
        <taxon>Pezizomycotina</taxon>
        <taxon>Dothideomycetes</taxon>
        <taxon>Dothideomycetes incertae sedis</taxon>
        <taxon>Acrospermales</taxon>
        <taxon>Acrospermaceae</taxon>
        <taxon>Pseudovirgaria</taxon>
    </lineage>
</organism>
<dbReference type="GO" id="GO:0016705">
    <property type="term" value="F:oxidoreductase activity, acting on paired donors, with incorporation or reduction of molecular oxygen"/>
    <property type="evidence" value="ECO:0007669"/>
    <property type="project" value="InterPro"/>
</dbReference>
<dbReference type="Proteomes" id="UP000799437">
    <property type="component" value="Unassembled WGS sequence"/>
</dbReference>
<dbReference type="SUPFAM" id="SSF48264">
    <property type="entry name" value="Cytochrome P450"/>
    <property type="match status" value="1"/>
</dbReference>
<dbReference type="PRINTS" id="PR00465">
    <property type="entry name" value="EP450IV"/>
</dbReference>
<keyword evidence="3 6" id="KW-0349">Heme</keyword>
<dbReference type="GO" id="GO:0004497">
    <property type="term" value="F:monooxygenase activity"/>
    <property type="evidence" value="ECO:0007669"/>
    <property type="project" value="InterPro"/>
</dbReference>
<proteinExistence type="inferred from homology"/>
<dbReference type="RefSeq" id="XP_033597255.1">
    <property type="nucleotide sequence ID" value="XM_033748459.1"/>
</dbReference>
<keyword evidence="5 6" id="KW-0408">Iron</keyword>
<dbReference type="PANTHER" id="PTHR24304">
    <property type="entry name" value="CYTOCHROME P450 FAMILY 7"/>
    <property type="match status" value="1"/>
</dbReference>
<dbReference type="InterPro" id="IPR036396">
    <property type="entry name" value="Cyt_P450_sf"/>
</dbReference>
<gene>
    <name evidence="8" type="ORF">EJ05DRAFT_513726</name>
</gene>
<evidence type="ECO:0000256" key="7">
    <source>
        <dbReference type="SAM" id="Phobius"/>
    </source>
</evidence>
<dbReference type="AlphaFoldDB" id="A0A6A6VYK0"/>
<dbReference type="EMBL" id="ML996579">
    <property type="protein sequence ID" value="KAF2754804.1"/>
    <property type="molecule type" value="Genomic_DNA"/>
</dbReference>
<sequence length="519" mass="57590">MDTVKTWAATDGSVKAAVLVALILLSTLATYLLQQPGFPENAPKLHHEDRWVVGTRAYFSKRWDFFRDAAARSATGMWSFHVGRLPIIGLSGPEGRKVFFESKQLDMSKGYAVLFGQSPDVDPMAPDDKDPSKQSNYILTTLTRLLKRENMPSLLARILKDVRANLSTLATTTPSSSPQTIDPFATIYAHIAQLTTRTFACDALADNPTNLASILSNFAAIDKSATPLTMMYPRIPTRASISRFLAGIRLYRLIDAVARARIASSGLRPNDPLQSLLDQGHTADKIVGFVVSALFAGMVNTGLNTAWTLCYLALDPVWLARAREEVRGALDRHVPEAEVPGRRQRTLDRICGVPLQAWEAEFPVLEWCVRDTMRIHMQGAALRANFSGREVGLGRGEVVPDRTFVVYHTADIHLDESVYPDPLRWDPGRYMPERAEDRGAHLAFLGWGAARHPCLGKAFAKLEMTTTLAAFITLFDFSLVDLKGEPLARLPAPDRNQWQIEGPRGPVRMRVGRREGVVF</sequence>
<dbReference type="Gene3D" id="1.10.630.10">
    <property type="entry name" value="Cytochrome P450"/>
    <property type="match status" value="1"/>
</dbReference>
<reference evidence="8" key="1">
    <citation type="journal article" date="2020" name="Stud. Mycol.">
        <title>101 Dothideomycetes genomes: a test case for predicting lifestyles and emergence of pathogens.</title>
        <authorList>
            <person name="Haridas S."/>
            <person name="Albert R."/>
            <person name="Binder M."/>
            <person name="Bloem J."/>
            <person name="Labutti K."/>
            <person name="Salamov A."/>
            <person name="Andreopoulos B."/>
            <person name="Baker S."/>
            <person name="Barry K."/>
            <person name="Bills G."/>
            <person name="Bluhm B."/>
            <person name="Cannon C."/>
            <person name="Castanera R."/>
            <person name="Culley D."/>
            <person name="Daum C."/>
            <person name="Ezra D."/>
            <person name="Gonzalez J."/>
            <person name="Henrissat B."/>
            <person name="Kuo A."/>
            <person name="Liang C."/>
            <person name="Lipzen A."/>
            <person name="Lutzoni F."/>
            <person name="Magnuson J."/>
            <person name="Mondo S."/>
            <person name="Nolan M."/>
            <person name="Ohm R."/>
            <person name="Pangilinan J."/>
            <person name="Park H.-J."/>
            <person name="Ramirez L."/>
            <person name="Alfaro M."/>
            <person name="Sun H."/>
            <person name="Tritt A."/>
            <person name="Yoshinaga Y."/>
            <person name="Zwiers L.-H."/>
            <person name="Turgeon B."/>
            <person name="Goodwin S."/>
            <person name="Spatafora J."/>
            <person name="Crous P."/>
            <person name="Grigoriev I."/>
        </authorList>
    </citation>
    <scope>NUCLEOTIDE SEQUENCE</scope>
    <source>
        <strain evidence="8">CBS 121739</strain>
    </source>
</reference>
<accession>A0A6A6VYK0</accession>
<keyword evidence="7" id="KW-0812">Transmembrane</keyword>
<evidence type="ECO:0000256" key="4">
    <source>
        <dbReference type="ARBA" id="ARBA00022723"/>
    </source>
</evidence>
<dbReference type="PANTHER" id="PTHR24304:SF2">
    <property type="entry name" value="24-HYDROXYCHOLESTEROL 7-ALPHA-HYDROXYLASE"/>
    <property type="match status" value="1"/>
</dbReference>
<comment type="similarity">
    <text evidence="2">Belongs to the cytochrome P450 family.</text>
</comment>
<protein>
    <submittedName>
        <fullName evidence="8">Cytochrome P450 6A1</fullName>
    </submittedName>
</protein>
<dbReference type="GO" id="GO:0005506">
    <property type="term" value="F:iron ion binding"/>
    <property type="evidence" value="ECO:0007669"/>
    <property type="project" value="InterPro"/>
</dbReference>
<evidence type="ECO:0000256" key="2">
    <source>
        <dbReference type="ARBA" id="ARBA00010617"/>
    </source>
</evidence>
<dbReference type="InterPro" id="IPR050529">
    <property type="entry name" value="CYP450_sterol_14alpha_dmase"/>
</dbReference>
<evidence type="ECO:0000256" key="3">
    <source>
        <dbReference type="ARBA" id="ARBA00022617"/>
    </source>
</evidence>
<feature type="binding site" description="axial binding residue" evidence="6">
    <location>
        <position position="454"/>
    </location>
    <ligand>
        <name>heme</name>
        <dbReference type="ChEBI" id="CHEBI:30413"/>
    </ligand>
    <ligandPart>
        <name>Fe</name>
        <dbReference type="ChEBI" id="CHEBI:18248"/>
    </ligandPart>
</feature>
<keyword evidence="9" id="KW-1185">Reference proteome</keyword>
<keyword evidence="7" id="KW-0472">Membrane</keyword>
<evidence type="ECO:0000256" key="1">
    <source>
        <dbReference type="ARBA" id="ARBA00001971"/>
    </source>
</evidence>
<dbReference type="GeneID" id="54489513"/>
<evidence type="ECO:0000256" key="5">
    <source>
        <dbReference type="ARBA" id="ARBA00023004"/>
    </source>
</evidence>
<name>A0A6A6VYK0_9PEZI</name>
<keyword evidence="7" id="KW-1133">Transmembrane helix</keyword>
<dbReference type="Pfam" id="PF00067">
    <property type="entry name" value="p450"/>
    <property type="match status" value="1"/>
</dbReference>
<dbReference type="GO" id="GO:0020037">
    <property type="term" value="F:heme binding"/>
    <property type="evidence" value="ECO:0007669"/>
    <property type="project" value="InterPro"/>
</dbReference>
<dbReference type="InterPro" id="IPR002403">
    <property type="entry name" value="Cyt_P450_E_grp-IV"/>
</dbReference>
<dbReference type="OrthoDB" id="1055148at2759"/>
<feature type="transmembrane region" description="Helical" evidence="7">
    <location>
        <begin position="12"/>
        <end position="33"/>
    </location>
</feature>
<comment type="cofactor">
    <cofactor evidence="1 6">
        <name>heme</name>
        <dbReference type="ChEBI" id="CHEBI:30413"/>
    </cofactor>
</comment>
<evidence type="ECO:0000256" key="6">
    <source>
        <dbReference type="PIRSR" id="PIRSR602403-1"/>
    </source>
</evidence>
<dbReference type="InterPro" id="IPR001128">
    <property type="entry name" value="Cyt_P450"/>
</dbReference>